<feature type="domain" description="Phosphoribosyl-AMP cyclohydrolase" evidence="18">
    <location>
        <begin position="241"/>
        <end position="314"/>
    </location>
</feature>
<dbReference type="EC" id="3.6.1.31" evidence="16"/>
<dbReference type="EC" id="3.5.4.19" evidence="16"/>
<comment type="pathway">
    <text evidence="5 16">Amino-acid biosynthesis; L-histidine biosynthesis; L-histidine from 5-phospho-alpha-D-ribose 1-diphosphate: step 2/9.</text>
</comment>
<keyword evidence="10 16" id="KW-0028">Amino-acid biosynthesis</keyword>
<accession>A0A9D1HGE4</accession>
<evidence type="ECO:0000256" key="7">
    <source>
        <dbReference type="ARBA" id="ARBA00008299"/>
    </source>
</evidence>
<protein>
    <recommendedName>
        <fullName evidence="16">Histidine biosynthesis bifunctional protein HisIE</fullName>
    </recommendedName>
    <domain>
        <recommendedName>
            <fullName evidence="16">Phosphoribosyl-AMP cyclohydrolase</fullName>
            <shortName evidence="16">PRA-CH</shortName>
            <ecNumber evidence="16">3.5.4.19</ecNumber>
        </recommendedName>
    </domain>
    <domain>
        <recommendedName>
            <fullName evidence="16">Phosphoribosyl-ATP pyrophosphatase</fullName>
            <shortName evidence="16">PRA-PH</shortName>
            <ecNumber evidence="16">3.6.1.31</ecNumber>
        </recommendedName>
    </domain>
</protein>
<dbReference type="Pfam" id="PF01502">
    <property type="entry name" value="PRA-CH"/>
    <property type="match status" value="1"/>
</dbReference>
<dbReference type="GO" id="GO:0004635">
    <property type="term" value="F:phosphoribosyl-AMP cyclohydrolase activity"/>
    <property type="evidence" value="ECO:0007669"/>
    <property type="project" value="UniProtKB-UniRule"/>
</dbReference>
<feature type="region of interest" description="Phosphoribosyl-ATP pyrophosphohydrolase" evidence="16">
    <location>
        <begin position="331"/>
        <end position="418"/>
    </location>
</feature>
<keyword evidence="9 16" id="KW-0963">Cytoplasm</keyword>
<evidence type="ECO:0000256" key="8">
    <source>
        <dbReference type="ARBA" id="ARBA00009667"/>
    </source>
</evidence>
<evidence type="ECO:0000256" key="16">
    <source>
        <dbReference type="HAMAP-Rule" id="MF_01019"/>
    </source>
</evidence>
<evidence type="ECO:0000256" key="10">
    <source>
        <dbReference type="ARBA" id="ARBA00022605"/>
    </source>
</evidence>
<keyword evidence="15 16" id="KW-0511">Multifunctional enzyme</keyword>
<evidence type="ECO:0000313" key="19">
    <source>
        <dbReference type="EMBL" id="HIU02085.1"/>
    </source>
</evidence>
<reference evidence="19" key="2">
    <citation type="journal article" date="2021" name="PeerJ">
        <title>Extensive microbial diversity within the chicken gut microbiome revealed by metagenomics and culture.</title>
        <authorList>
            <person name="Gilroy R."/>
            <person name="Ravi A."/>
            <person name="Getino M."/>
            <person name="Pursley I."/>
            <person name="Horton D.L."/>
            <person name="Alikhan N.F."/>
            <person name="Baker D."/>
            <person name="Gharbi K."/>
            <person name="Hall N."/>
            <person name="Watson M."/>
            <person name="Adriaenssens E.M."/>
            <person name="Foster-Nyarko E."/>
            <person name="Jarju S."/>
            <person name="Secka A."/>
            <person name="Antonio M."/>
            <person name="Oren A."/>
            <person name="Chaudhuri R.R."/>
            <person name="La Ragione R."/>
            <person name="Hildebrand F."/>
            <person name="Pallen M.J."/>
        </authorList>
    </citation>
    <scope>NUCLEOTIDE SEQUENCE</scope>
    <source>
        <strain evidence="19">CHK187-14744</strain>
    </source>
</reference>
<evidence type="ECO:0000256" key="15">
    <source>
        <dbReference type="ARBA" id="ARBA00023268"/>
    </source>
</evidence>
<dbReference type="InterPro" id="IPR021130">
    <property type="entry name" value="PRib-ATP_PPHydrolase-like"/>
</dbReference>
<evidence type="ECO:0000256" key="3">
    <source>
        <dbReference type="ARBA" id="ARBA00004496"/>
    </source>
</evidence>
<comment type="catalytic activity">
    <reaction evidence="1 16">
        <text>1-(5-phospho-beta-D-ribosyl)-5'-AMP + H2O = 1-(5-phospho-beta-D-ribosyl)-5-[(5-phospho-beta-D-ribosylamino)methylideneamino]imidazole-4-carboxamide</text>
        <dbReference type="Rhea" id="RHEA:20049"/>
        <dbReference type="ChEBI" id="CHEBI:15377"/>
        <dbReference type="ChEBI" id="CHEBI:58435"/>
        <dbReference type="ChEBI" id="CHEBI:59457"/>
        <dbReference type="EC" id="3.5.4.19"/>
    </reaction>
</comment>
<dbReference type="HAMAP" id="MF_01020">
    <property type="entry name" value="HisE"/>
    <property type="match status" value="1"/>
</dbReference>
<comment type="similarity">
    <text evidence="7 16">In the N-terminal section; belongs to the PRA-CH family.</text>
</comment>
<evidence type="ECO:0000259" key="18">
    <source>
        <dbReference type="Pfam" id="PF01502"/>
    </source>
</evidence>
<reference evidence="19" key="1">
    <citation type="submission" date="2020-10" db="EMBL/GenBank/DDBJ databases">
        <authorList>
            <person name="Gilroy R."/>
        </authorList>
    </citation>
    <scope>NUCLEOTIDE SEQUENCE</scope>
    <source>
        <strain evidence="19">CHK187-14744</strain>
    </source>
</reference>
<comment type="similarity">
    <text evidence="6 16">In the C-terminal section; belongs to the PRA-PH family.</text>
</comment>
<keyword evidence="12 16" id="KW-0378">Hydrolase</keyword>
<dbReference type="AlphaFoldDB" id="A0A9D1HGE4"/>
<evidence type="ECO:0000256" key="1">
    <source>
        <dbReference type="ARBA" id="ARBA00000024"/>
    </source>
</evidence>
<dbReference type="InterPro" id="IPR023019">
    <property type="entry name" value="His_synth_HisIE"/>
</dbReference>
<dbReference type="Gene3D" id="3.20.20.70">
    <property type="entry name" value="Aldolase class I"/>
    <property type="match status" value="1"/>
</dbReference>
<dbReference type="EMBL" id="DVLT01000015">
    <property type="protein sequence ID" value="HIU02085.1"/>
    <property type="molecule type" value="Genomic_DNA"/>
</dbReference>
<dbReference type="Gene3D" id="3.10.20.810">
    <property type="entry name" value="Phosphoribosyl-AMP cyclohydrolase"/>
    <property type="match status" value="1"/>
</dbReference>
<keyword evidence="11 16" id="KW-0547">Nucleotide-binding</keyword>
<evidence type="ECO:0000256" key="17">
    <source>
        <dbReference type="RuleBase" id="RU003657"/>
    </source>
</evidence>
<dbReference type="Gene3D" id="1.10.287.1080">
    <property type="entry name" value="MazG-like"/>
    <property type="match status" value="1"/>
</dbReference>
<evidence type="ECO:0000256" key="13">
    <source>
        <dbReference type="ARBA" id="ARBA00022840"/>
    </source>
</evidence>
<evidence type="ECO:0000256" key="2">
    <source>
        <dbReference type="ARBA" id="ARBA00001460"/>
    </source>
</evidence>
<evidence type="ECO:0000313" key="20">
    <source>
        <dbReference type="Proteomes" id="UP000824164"/>
    </source>
</evidence>
<dbReference type="NCBIfam" id="NF000768">
    <property type="entry name" value="PRK00051.1"/>
    <property type="match status" value="1"/>
</dbReference>
<dbReference type="InterPro" id="IPR038019">
    <property type="entry name" value="PRib_AMP_CycHydrolase_sf"/>
</dbReference>
<name>A0A9D1HGE4_9FIRM</name>
<dbReference type="PANTHER" id="PTHR42945:SF1">
    <property type="entry name" value="HISTIDINE BIOSYNTHESIS BIFUNCTIONAL PROTEIN HIS7"/>
    <property type="match status" value="1"/>
</dbReference>
<dbReference type="SUPFAM" id="SSF141734">
    <property type="entry name" value="HisI-like"/>
    <property type="match status" value="1"/>
</dbReference>
<dbReference type="Pfam" id="PF00977">
    <property type="entry name" value="His_biosynth"/>
    <property type="match status" value="1"/>
</dbReference>
<dbReference type="InterPro" id="IPR026660">
    <property type="entry name" value="PRA-CH"/>
</dbReference>
<evidence type="ECO:0000256" key="4">
    <source>
        <dbReference type="ARBA" id="ARBA00005169"/>
    </source>
</evidence>
<dbReference type="GO" id="GO:0004636">
    <property type="term" value="F:phosphoribosyl-ATP diphosphatase activity"/>
    <property type="evidence" value="ECO:0007669"/>
    <property type="project" value="UniProtKB-UniRule"/>
</dbReference>
<evidence type="ECO:0000256" key="5">
    <source>
        <dbReference type="ARBA" id="ARBA00005204"/>
    </source>
</evidence>
<evidence type="ECO:0000256" key="12">
    <source>
        <dbReference type="ARBA" id="ARBA00022801"/>
    </source>
</evidence>
<dbReference type="SUPFAM" id="SSF51366">
    <property type="entry name" value="Ribulose-phoshate binding barrel"/>
    <property type="match status" value="1"/>
</dbReference>
<evidence type="ECO:0000256" key="11">
    <source>
        <dbReference type="ARBA" id="ARBA00022741"/>
    </source>
</evidence>
<comment type="pathway">
    <text evidence="4 16">Amino-acid biosynthesis; L-histidine biosynthesis; L-histidine from 5-phospho-alpha-D-ribose 1-diphosphate: step 3/9.</text>
</comment>
<dbReference type="HAMAP" id="MF_01021">
    <property type="entry name" value="HisI"/>
    <property type="match status" value="1"/>
</dbReference>
<evidence type="ECO:0000256" key="6">
    <source>
        <dbReference type="ARBA" id="ARBA00007731"/>
    </source>
</evidence>
<comment type="subcellular location">
    <subcellularLocation>
        <location evidence="3 16">Cytoplasm</location>
    </subcellularLocation>
</comment>
<dbReference type="GO" id="GO:0005524">
    <property type="term" value="F:ATP binding"/>
    <property type="evidence" value="ECO:0007669"/>
    <property type="project" value="UniProtKB-KW"/>
</dbReference>
<keyword evidence="14 16" id="KW-0368">Histidine biosynthesis</keyword>
<dbReference type="HAMAP" id="MF_01019">
    <property type="entry name" value="HisIE"/>
    <property type="match status" value="1"/>
</dbReference>
<dbReference type="GO" id="GO:0000105">
    <property type="term" value="P:L-histidine biosynthetic process"/>
    <property type="evidence" value="ECO:0007669"/>
    <property type="project" value="UniProtKB-UniRule"/>
</dbReference>
<feature type="region of interest" description="Phosphoribosyl-AMP cyclohydrolase" evidence="16">
    <location>
        <begin position="1"/>
        <end position="330"/>
    </location>
</feature>
<dbReference type="InterPro" id="IPR006062">
    <property type="entry name" value="His_biosynth"/>
</dbReference>
<dbReference type="NCBIfam" id="TIGR03188">
    <property type="entry name" value="histidine_hisI"/>
    <property type="match status" value="1"/>
</dbReference>
<dbReference type="CDD" id="cd11534">
    <property type="entry name" value="NTP-PPase_HisIE_like"/>
    <property type="match status" value="1"/>
</dbReference>
<dbReference type="Proteomes" id="UP000824164">
    <property type="component" value="Unassembled WGS sequence"/>
</dbReference>
<dbReference type="InterPro" id="IPR002496">
    <property type="entry name" value="PRib_AMP_CycHydrolase_dom"/>
</dbReference>
<dbReference type="InterPro" id="IPR011060">
    <property type="entry name" value="RibuloseP-bd_barrel"/>
</dbReference>
<sequence>MVREIVLCERLEGYDTCPDDIIHMEHEGVDSVFILDQMPAGAKQESRLIKLIKNVASRSDLPMYVYQHYSRLEDVKKILYAGAAGTVMGAVAGADFRLIKEAVSRFGKDKIWVGIPDTQPISPALIGAIKDTGVGGCVVAANRTAVEMFDDFRLNVIWVKPFETVSEAMDALSVEGIVGICGVHGITDKKLDIMTLKAELKDKGLDVNCFESKLAFSDFKCNSDGLIPVITQDYKTGEVLMLAYMNEASFNETVRSGRMTYFSRSRQELWKKGETSGHYQYVKSMDIDCDKDTLLAKVVQIGAACHTGHRSCFYTNLMKKAYDDTNPATILEQVMGTIEERKRHPKEGSYTNYLFDQGIDKILKKVGEEATEIVIAAKNPDSDELKYEICDFLYHMMVLMSERDVSWKEITKELAARH</sequence>
<gene>
    <name evidence="16" type="primary">hisI</name>
    <name evidence="16" type="synonym">hisIE</name>
    <name evidence="19" type="ORF">IAB63_02395</name>
</gene>
<dbReference type="GO" id="GO:0005737">
    <property type="term" value="C:cytoplasm"/>
    <property type="evidence" value="ECO:0007669"/>
    <property type="project" value="UniProtKB-SubCell"/>
</dbReference>
<evidence type="ECO:0000256" key="14">
    <source>
        <dbReference type="ARBA" id="ARBA00023102"/>
    </source>
</evidence>
<organism evidence="19 20">
    <name type="scientific">Candidatus Onthocola gallistercoris</name>
    <dbReference type="NCBI Taxonomy" id="2840876"/>
    <lineage>
        <taxon>Bacteria</taxon>
        <taxon>Bacillati</taxon>
        <taxon>Bacillota</taxon>
        <taxon>Bacilli</taxon>
        <taxon>Candidatus Onthocola</taxon>
    </lineage>
</organism>
<proteinExistence type="inferred from homology"/>
<dbReference type="InterPro" id="IPR008179">
    <property type="entry name" value="HisE"/>
</dbReference>
<keyword evidence="13 16" id="KW-0067">ATP-binding</keyword>
<dbReference type="Pfam" id="PF01503">
    <property type="entry name" value="PRA-PH"/>
    <property type="match status" value="1"/>
</dbReference>
<comment type="caution">
    <text evidence="19">The sequence shown here is derived from an EMBL/GenBank/DDBJ whole genome shotgun (WGS) entry which is preliminary data.</text>
</comment>
<dbReference type="SUPFAM" id="SSF101386">
    <property type="entry name" value="all-alpha NTP pyrophosphatases"/>
    <property type="match status" value="1"/>
</dbReference>
<comment type="similarity">
    <text evidence="8 17">Belongs to the HisA/HisF family.</text>
</comment>
<dbReference type="InterPro" id="IPR013785">
    <property type="entry name" value="Aldolase_TIM"/>
</dbReference>
<dbReference type="NCBIfam" id="NF002747">
    <property type="entry name" value="PRK02759.1"/>
    <property type="match status" value="1"/>
</dbReference>
<comment type="catalytic activity">
    <reaction evidence="2 16">
        <text>1-(5-phospho-beta-D-ribosyl)-ATP + H2O = 1-(5-phospho-beta-D-ribosyl)-5'-AMP + diphosphate + H(+)</text>
        <dbReference type="Rhea" id="RHEA:22828"/>
        <dbReference type="ChEBI" id="CHEBI:15377"/>
        <dbReference type="ChEBI" id="CHEBI:15378"/>
        <dbReference type="ChEBI" id="CHEBI:33019"/>
        <dbReference type="ChEBI" id="CHEBI:59457"/>
        <dbReference type="ChEBI" id="CHEBI:73183"/>
        <dbReference type="EC" id="3.6.1.31"/>
    </reaction>
</comment>
<dbReference type="FunFam" id="3.10.20.810:FF:000001">
    <property type="entry name" value="Histidine biosynthesis bifunctional protein HisIE"/>
    <property type="match status" value="1"/>
</dbReference>
<dbReference type="PANTHER" id="PTHR42945">
    <property type="entry name" value="HISTIDINE BIOSYNTHESIS BIFUNCTIONAL PROTEIN"/>
    <property type="match status" value="1"/>
</dbReference>
<evidence type="ECO:0000256" key="9">
    <source>
        <dbReference type="ARBA" id="ARBA00022490"/>
    </source>
</evidence>